<proteinExistence type="predicted"/>
<dbReference type="RefSeq" id="WP_132084512.1">
    <property type="nucleotide sequence ID" value="NZ_SLUK01000005.1"/>
</dbReference>
<evidence type="ECO:0000313" key="1">
    <source>
        <dbReference type="EMBL" id="TCL43542.1"/>
    </source>
</evidence>
<dbReference type="EMBL" id="SLUK01000005">
    <property type="protein sequence ID" value="TCL43542.1"/>
    <property type="molecule type" value="Genomic_DNA"/>
</dbReference>
<reference evidence="1 2" key="1">
    <citation type="submission" date="2019-03" db="EMBL/GenBank/DDBJ databases">
        <title>Genomic Encyclopedia of Type Strains, Phase IV (KMG-IV): sequencing the most valuable type-strain genomes for metagenomic binning, comparative biology and taxonomic classification.</title>
        <authorList>
            <person name="Goeker M."/>
        </authorList>
    </citation>
    <scope>NUCLEOTIDE SEQUENCE [LARGE SCALE GENOMIC DNA]</scope>
    <source>
        <strain evidence="1 2">DSM 100433</strain>
    </source>
</reference>
<dbReference type="Proteomes" id="UP000294682">
    <property type="component" value="Unassembled WGS sequence"/>
</dbReference>
<comment type="caution">
    <text evidence="1">The sequence shown here is derived from an EMBL/GenBank/DDBJ whole genome shotgun (WGS) entry which is preliminary data.</text>
</comment>
<dbReference type="InterPro" id="IPR014198">
    <property type="entry name" value="Spore_III_AB"/>
</dbReference>
<evidence type="ECO:0000313" key="2">
    <source>
        <dbReference type="Proteomes" id="UP000294682"/>
    </source>
</evidence>
<accession>A0A9X8UJI8</accession>
<organism evidence="1 2">
    <name type="scientific">Harryflintia acetispora</name>
    <dbReference type="NCBI Taxonomy" id="1849041"/>
    <lineage>
        <taxon>Bacteria</taxon>
        <taxon>Bacillati</taxon>
        <taxon>Bacillota</taxon>
        <taxon>Clostridia</taxon>
        <taxon>Eubacteriales</taxon>
        <taxon>Oscillospiraceae</taxon>
        <taxon>Harryflintia</taxon>
    </lineage>
</organism>
<dbReference type="Pfam" id="PF09548">
    <property type="entry name" value="Spore_III_AB"/>
    <property type="match status" value="1"/>
</dbReference>
<protein>
    <submittedName>
        <fullName evidence="1">Stage III sporulation protein AB</fullName>
    </submittedName>
</protein>
<dbReference type="AlphaFoldDB" id="A0A9X8UJI8"/>
<gene>
    <name evidence="1" type="ORF">EDD78_105175</name>
</gene>
<sequence length="167" mass="18372">MKLIGMVLVVLFCSSCGLMGAASLRRREGHLKKVQLFLHLLQERLSYTLSPLGEIFDGLRDEPLLRELDFISLCAGKLAGATPFPRAFVESLDESRCALDQRDRELLGELSSILGQSDLENQLRGIRLVRANMLQQAEAAEEVCRSRAKLYSSLGVLSGVAVAVVLL</sequence>
<keyword evidence="2" id="KW-1185">Reference proteome</keyword>
<name>A0A9X8UJI8_9FIRM</name>